<dbReference type="Gene3D" id="3.30.420.40">
    <property type="match status" value="1"/>
</dbReference>
<evidence type="ECO:0000313" key="3">
    <source>
        <dbReference type="EMBL" id="BBM82614.1"/>
    </source>
</evidence>
<dbReference type="PANTHER" id="PTHR30005:SF0">
    <property type="entry name" value="RETROGRADE REGULATION PROTEIN 2"/>
    <property type="match status" value="1"/>
</dbReference>
<dbReference type="AlphaFoldDB" id="A0A5S9IJ15"/>
<dbReference type="SUPFAM" id="SSF53067">
    <property type="entry name" value="Actin-like ATPase domain"/>
    <property type="match status" value="1"/>
</dbReference>
<keyword evidence="1" id="KW-0732">Signal</keyword>
<dbReference type="GO" id="GO:0006357">
    <property type="term" value="P:regulation of transcription by RNA polymerase II"/>
    <property type="evidence" value="ECO:0007669"/>
    <property type="project" value="TreeGrafter"/>
</dbReference>
<keyword evidence="4" id="KW-1185">Reference proteome</keyword>
<dbReference type="InterPro" id="IPR050273">
    <property type="entry name" value="GppA/Ppx_hydrolase"/>
</dbReference>
<dbReference type="OrthoDB" id="9807195at2"/>
<feature type="chain" id="PRO_5025064790" evidence="1">
    <location>
        <begin position="18"/>
        <end position="324"/>
    </location>
</feature>
<accession>A0A5S9IJ15</accession>
<protein>
    <submittedName>
        <fullName evidence="3">Exopolyphosphatase</fullName>
    </submittedName>
</protein>
<organism evidence="3 4">
    <name type="scientific">Uabimicrobium amorphum</name>
    <dbReference type="NCBI Taxonomy" id="2596890"/>
    <lineage>
        <taxon>Bacteria</taxon>
        <taxon>Pseudomonadati</taxon>
        <taxon>Planctomycetota</taxon>
        <taxon>Candidatus Uabimicrobiia</taxon>
        <taxon>Candidatus Uabimicrobiales</taxon>
        <taxon>Candidatus Uabimicrobiaceae</taxon>
        <taxon>Candidatus Uabimicrobium</taxon>
    </lineage>
</organism>
<dbReference type="KEGG" id="uam:UABAM_00957"/>
<dbReference type="InterPro" id="IPR003695">
    <property type="entry name" value="Ppx_GppA_N"/>
</dbReference>
<proteinExistence type="predicted"/>
<dbReference type="EMBL" id="AP019860">
    <property type="protein sequence ID" value="BBM82614.1"/>
    <property type="molecule type" value="Genomic_DNA"/>
</dbReference>
<evidence type="ECO:0000259" key="2">
    <source>
        <dbReference type="Pfam" id="PF02541"/>
    </source>
</evidence>
<dbReference type="RefSeq" id="WP_151966850.1">
    <property type="nucleotide sequence ID" value="NZ_AP019860.1"/>
</dbReference>
<sequence>MKKIILTLVILMAFVHAETVRRAAFDIGSGSTKMVVADVDTTTNKMTIIYTQDEKVDYQEALEGQDSFSKEIRNLGTLTLATLKWTAIQKGATQFRAVATASFRTAKNGKEFADFISKVLGIHVTIITQEQEAVLGFYGALAGEDVQAQNVVVWDIGAGSMQMIALKDNEHVIYKGNLASVTFANHIIKEIQKKDGNSPNPISSEEKEKAHKYARGVAKNVPQAIKDKLKDGKTHVLGIGGVHYYSIRGQLKMGDKYGISAFSEALVYNGIGKTDADIGSKYASTEISNMILVEAFMAELGINVVKPKKVNMANGVLLHQAMWK</sequence>
<evidence type="ECO:0000313" key="4">
    <source>
        <dbReference type="Proteomes" id="UP000326354"/>
    </source>
</evidence>
<dbReference type="Gene3D" id="3.30.420.150">
    <property type="entry name" value="Exopolyphosphatase. Domain 2"/>
    <property type="match status" value="1"/>
</dbReference>
<evidence type="ECO:0000256" key="1">
    <source>
        <dbReference type="SAM" id="SignalP"/>
    </source>
</evidence>
<feature type="signal peptide" evidence="1">
    <location>
        <begin position="1"/>
        <end position="17"/>
    </location>
</feature>
<dbReference type="InterPro" id="IPR043129">
    <property type="entry name" value="ATPase_NBD"/>
</dbReference>
<dbReference type="Pfam" id="PF02541">
    <property type="entry name" value="Ppx-GppA"/>
    <property type="match status" value="1"/>
</dbReference>
<gene>
    <name evidence="3" type="ORF">UABAM_00957</name>
</gene>
<feature type="domain" description="Ppx/GppA phosphatase N-terminal" evidence="2">
    <location>
        <begin position="36"/>
        <end position="253"/>
    </location>
</feature>
<name>A0A5S9IJ15_UABAM</name>
<dbReference type="PANTHER" id="PTHR30005">
    <property type="entry name" value="EXOPOLYPHOSPHATASE"/>
    <property type="match status" value="1"/>
</dbReference>
<dbReference type="Proteomes" id="UP000326354">
    <property type="component" value="Chromosome"/>
</dbReference>
<reference evidence="3 4" key="1">
    <citation type="submission" date="2019-08" db="EMBL/GenBank/DDBJ databases">
        <title>Complete genome sequence of Candidatus Uab amorphum.</title>
        <authorList>
            <person name="Shiratori T."/>
            <person name="Suzuki S."/>
            <person name="Kakizawa Y."/>
            <person name="Ishida K."/>
        </authorList>
    </citation>
    <scope>NUCLEOTIDE SEQUENCE [LARGE SCALE GENOMIC DNA]</scope>
    <source>
        <strain evidence="3 4">SRT547</strain>
    </source>
</reference>